<dbReference type="PROSITE" id="PS50975">
    <property type="entry name" value="ATP_GRASP"/>
    <property type="match status" value="1"/>
</dbReference>
<dbReference type="EMBL" id="JBHMAH010000009">
    <property type="protein sequence ID" value="MFB9860198.1"/>
    <property type="molecule type" value="Genomic_DNA"/>
</dbReference>
<keyword evidence="7 11" id="KW-0547">Nucleotide-binding</keyword>
<evidence type="ECO:0000256" key="5">
    <source>
        <dbReference type="ARBA" id="ARBA00022598"/>
    </source>
</evidence>
<keyword evidence="8 11" id="KW-0067">ATP-binding</keyword>
<sequence>MEKVLIANRGEIAVRIIRTLKEMDIRSVAVYSVADARSMHVALADEAVCIGPAQSADSYLDIDAIVSAIEVTGADAVHPGYGFLSESAEFVRRLEEMDVTFIGPTAETISRMGDKSEARQTMKQAGVPVIPGSEGVVETFEEVEDIAEEIGFPLVIKAASGGGGKGMRFVHESSELEKYFKEAKKEAKNAFNDDRIYVEKFIEKARHIEVQVIGDGKGNAVHLYERDCSIQRNSQKLIEEAPAAILPEASRKDITERTAAAVADLHYRGAGTVEYLYVEEEAAFYFIEMNTRIQVEHTISEAITGIDIVRAQVEVARGKPLSIRQEDVGISGFAIECRINAEDAANNFMPAPGKIDMLHFGMGHGVRIDSHVYPGYVIPPHYDSMIAKIIVHAETRAQAILKMRHVLDETVIGSISTNLDFQHFLMNHPNYGKNDVDIKFLERNAIINQEEI</sequence>
<dbReference type="InterPro" id="IPR011054">
    <property type="entry name" value="Rudment_hybrid_motif"/>
</dbReference>
<keyword evidence="16" id="KW-1185">Reference proteome</keyword>
<evidence type="ECO:0000256" key="7">
    <source>
        <dbReference type="ARBA" id="ARBA00022741"/>
    </source>
</evidence>
<comment type="catalytic activity">
    <reaction evidence="10 12">
        <text>N(6)-biotinyl-L-lysyl-[protein] + hydrogencarbonate + ATP = N(6)-carboxybiotinyl-L-lysyl-[protein] + ADP + phosphate + H(+)</text>
        <dbReference type="Rhea" id="RHEA:13501"/>
        <dbReference type="Rhea" id="RHEA-COMP:10505"/>
        <dbReference type="Rhea" id="RHEA-COMP:10506"/>
        <dbReference type="ChEBI" id="CHEBI:15378"/>
        <dbReference type="ChEBI" id="CHEBI:17544"/>
        <dbReference type="ChEBI" id="CHEBI:30616"/>
        <dbReference type="ChEBI" id="CHEBI:43474"/>
        <dbReference type="ChEBI" id="CHEBI:83144"/>
        <dbReference type="ChEBI" id="CHEBI:83145"/>
        <dbReference type="ChEBI" id="CHEBI:456216"/>
        <dbReference type="EC" id="6.3.4.14"/>
    </reaction>
</comment>
<evidence type="ECO:0000259" key="14">
    <source>
        <dbReference type="PROSITE" id="PS50979"/>
    </source>
</evidence>
<keyword evidence="12" id="KW-0276">Fatty acid metabolism</keyword>
<keyword evidence="9" id="KW-0460">Magnesium</keyword>
<keyword evidence="12" id="KW-0443">Lipid metabolism</keyword>
<evidence type="ECO:0000256" key="1">
    <source>
        <dbReference type="ARBA" id="ARBA00003761"/>
    </source>
</evidence>
<dbReference type="SUPFAM" id="SSF51246">
    <property type="entry name" value="Rudiment single hybrid motif"/>
    <property type="match status" value="1"/>
</dbReference>
<dbReference type="SMART" id="SM00878">
    <property type="entry name" value="Biotin_carb_C"/>
    <property type="match status" value="1"/>
</dbReference>
<dbReference type="InterPro" id="IPR011764">
    <property type="entry name" value="Biotin_carboxylation_dom"/>
</dbReference>
<keyword evidence="12" id="KW-0275">Fatty acid biosynthesis</keyword>
<dbReference type="PROSITE" id="PS00867">
    <property type="entry name" value="CPSASE_2"/>
    <property type="match status" value="1"/>
</dbReference>
<dbReference type="InterPro" id="IPR004549">
    <property type="entry name" value="Acetyl_CoA_COase_biotin_COase"/>
</dbReference>
<protein>
    <recommendedName>
        <fullName evidence="4 12">Biotin carboxylase</fullName>
        <ecNumber evidence="4 12">6.3.4.14</ecNumber>
    </recommendedName>
    <alternativeName>
        <fullName evidence="12">Acetyl-coenzyme A carboxylase biotin carboxylase subunit A</fullName>
    </alternativeName>
</protein>
<dbReference type="Gene3D" id="3.30.470.20">
    <property type="entry name" value="ATP-grasp fold, B domain"/>
    <property type="match status" value="1"/>
</dbReference>
<keyword evidence="12" id="KW-0444">Lipid biosynthesis</keyword>
<dbReference type="Pfam" id="PF02786">
    <property type="entry name" value="CPSase_L_D2"/>
    <property type="match status" value="1"/>
</dbReference>
<dbReference type="NCBIfam" id="TIGR00514">
    <property type="entry name" value="accC"/>
    <property type="match status" value="1"/>
</dbReference>
<evidence type="ECO:0000313" key="15">
    <source>
        <dbReference type="EMBL" id="MFB9860198.1"/>
    </source>
</evidence>
<dbReference type="SUPFAM" id="SSF56059">
    <property type="entry name" value="Glutathione synthetase ATP-binding domain-like"/>
    <property type="match status" value="1"/>
</dbReference>
<dbReference type="PANTHER" id="PTHR48095">
    <property type="entry name" value="PYRUVATE CARBOXYLASE SUBUNIT A"/>
    <property type="match status" value="1"/>
</dbReference>
<feature type="domain" description="Biotin carboxylation" evidence="14">
    <location>
        <begin position="1"/>
        <end position="446"/>
    </location>
</feature>
<dbReference type="PROSITE" id="PS00866">
    <property type="entry name" value="CPSASE_1"/>
    <property type="match status" value="1"/>
</dbReference>
<dbReference type="Proteomes" id="UP001589740">
    <property type="component" value="Unassembled WGS sequence"/>
</dbReference>
<dbReference type="PROSITE" id="PS50979">
    <property type="entry name" value="BC"/>
    <property type="match status" value="1"/>
</dbReference>
<dbReference type="SUPFAM" id="SSF52440">
    <property type="entry name" value="PreATP-grasp domain"/>
    <property type="match status" value="1"/>
</dbReference>
<dbReference type="Pfam" id="PF00289">
    <property type="entry name" value="Biotin_carb_N"/>
    <property type="match status" value="1"/>
</dbReference>
<dbReference type="InterPro" id="IPR005479">
    <property type="entry name" value="CPAse_ATP-bd"/>
</dbReference>
<evidence type="ECO:0000256" key="2">
    <source>
        <dbReference type="ARBA" id="ARBA00004956"/>
    </source>
</evidence>
<evidence type="ECO:0000256" key="3">
    <source>
        <dbReference type="ARBA" id="ARBA00011750"/>
    </source>
</evidence>
<dbReference type="NCBIfam" id="NF006367">
    <property type="entry name" value="PRK08591.1"/>
    <property type="match status" value="1"/>
</dbReference>
<keyword evidence="12" id="KW-0092">Biotin</keyword>
<comment type="subunit">
    <text evidence="3 12">Acetyl-CoA carboxylase is a heterohexamer of biotin carboxyl carrier protein, biotin carboxylase and the two subunits of carboxyl transferase in a 2:2 complex.</text>
</comment>
<dbReference type="EC" id="6.3.4.14" evidence="4 12"/>
<accession>A0ABV5Z2D7</accession>
<evidence type="ECO:0000256" key="10">
    <source>
        <dbReference type="ARBA" id="ARBA00048600"/>
    </source>
</evidence>
<evidence type="ECO:0000256" key="9">
    <source>
        <dbReference type="ARBA" id="ARBA00022842"/>
    </source>
</evidence>
<evidence type="ECO:0000256" key="11">
    <source>
        <dbReference type="PROSITE-ProRule" id="PRU00409"/>
    </source>
</evidence>
<evidence type="ECO:0000256" key="4">
    <source>
        <dbReference type="ARBA" id="ARBA00013263"/>
    </source>
</evidence>
<evidence type="ECO:0000256" key="12">
    <source>
        <dbReference type="RuleBase" id="RU365063"/>
    </source>
</evidence>
<dbReference type="RefSeq" id="WP_380569794.1">
    <property type="nucleotide sequence ID" value="NZ_JBHMAH010000009.1"/>
</dbReference>
<keyword evidence="6" id="KW-0479">Metal-binding</keyword>
<dbReference type="InterPro" id="IPR005481">
    <property type="entry name" value="BC-like_N"/>
</dbReference>
<reference evidence="15 16" key="1">
    <citation type="submission" date="2024-09" db="EMBL/GenBank/DDBJ databases">
        <authorList>
            <person name="Sun Q."/>
            <person name="Mori K."/>
        </authorList>
    </citation>
    <scope>NUCLEOTIDE SEQUENCE [LARGE SCALE GENOMIC DNA]</scope>
    <source>
        <strain evidence="15 16">JCM 12822</strain>
    </source>
</reference>
<gene>
    <name evidence="15" type="primary">accC</name>
    <name evidence="15" type="ORF">ACFFLE_03640</name>
</gene>
<dbReference type="GO" id="GO:0004075">
    <property type="term" value="F:biotin carboxylase activity"/>
    <property type="evidence" value="ECO:0007669"/>
    <property type="project" value="UniProtKB-EC"/>
</dbReference>
<dbReference type="PANTHER" id="PTHR48095:SF2">
    <property type="entry name" value="BIOTIN CARBOXYLASE, CHLOROPLASTIC"/>
    <property type="match status" value="1"/>
</dbReference>
<evidence type="ECO:0000313" key="16">
    <source>
        <dbReference type="Proteomes" id="UP001589740"/>
    </source>
</evidence>
<feature type="domain" description="ATP-grasp" evidence="13">
    <location>
        <begin position="119"/>
        <end position="317"/>
    </location>
</feature>
<comment type="caution">
    <text evidence="15">The sequence shown here is derived from an EMBL/GenBank/DDBJ whole genome shotgun (WGS) entry which is preliminary data.</text>
</comment>
<dbReference type="InterPro" id="IPR016185">
    <property type="entry name" value="PreATP-grasp_dom_sf"/>
</dbReference>
<dbReference type="InterPro" id="IPR011761">
    <property type="entry name" value="ATP-grasp"/>
</dbReference>
<name>A0ABV5Z2D7_9STAP</name>
<dbReference type="InterPro" id="IPR005482">
    <property type="entry name" value="Biotin_COase_C"/>
</dbReference>
<keyword evidence="5 12" id="KW-0436">Ligase</keyword>
<evidence type="ECO:0000256" key="8">
    <source>
        <dbReference type="ARBA" id="ARBA00022840"/>
    </source>
</evidence>
<comment type="pathway">
    <text evidence="2 12">Lipid metabolism; malonyl-CoA biosynthesis; malonyl-CoA from acetyl-CoA: step 1/1.</text>
</comment>
<proteinExistence type="predicted"/>
<comment type="function">
    <text evidence="1 12">This protein is a component of the acetyl coenzyme A carboxylase complex; first, biotin carboxylase catalyzes the carboxylation of the carrier protein and then the transcarboxylase transfers the carboxyl group to form malonyl-CoA.</text>
</comment>
<dbReference type="InterPro" id="IPR051602">
    <property type="entry name" value="ACC_Biotin_Carboxylase"/>
</dbReference>
<dbReference type="Pfam" id="PF02785">
    <property type="entry name" value="Biotin_carb_C"/>
    <property type="match status" value="1"/>
</dbReference>
<evidence type="ECO:0000259" key="13">
    <source>
        <dbReference type="PROSITE" id="PS50975"/>
    </source>
</evidence>
<organism evidence="15 16">
    <name type="scientific">Salinicoccus siamensis</name>
    <dbReference type="NCBI Taxonomy" id="381830"/>
    <lineage>
        <taxon>Bacteria</taxon>
        <taxon>Bacillati</taxon>
        <taxon>Bacillota</taxon>
        <taxon>Bacilli</taxon>
        <taxon>Bacillales</taxon>
        <taxon>Staphylococcaceae</taxon>
        <taxon>Salinicoccus</taxon>
    </lineage>
</organism>
<evidence type="ECO:0000256" key="6">
    <source>
        <dbReference type="ARBA" id="ARBA00022723"/>
    </source>
</evidence>